<dbReference type="PANTHER" id="PTHR24321">
    <property type="entry name" value="DEHYDROGENASES, SHORT CHAIN"/>
    <property type="match status" value="1"/>
</dbReference>
<dbReference type="STRING" id="1834516.BL253_20645"/>
<comment type="caution">
    <text evidence="4">The sequence shown here is derived from an EMBL/GenBank/DDBJ whole genome shotgun (WGS) entry which is preliminary data.</text>
</comment>
<dbReference type="FunFam" id="3.40.50.720:FF:000084">
    <property type="entry name" value="Short-chain dehydrogenase reductase"/>
    <property type="match status" value="1"/>
</dbReference>
<dbReference type="InterPro" id="IPR002347">
    <property type="entry name" value="SDR_fam"/>
</dbReference>
<dbReference type="PRINTS" id="PR00081">
    <property type="entry name" value="GDHRDH"/>
</dbReference>
<proteinExistence type="inferred from homology"/>
<comment type="similarity">
    <text evidence="1">Belongs to the short-chain dehydrogenases/reductases (SDR) family.</text>
</comment>
<keyword evidence="5" id="KW-1185">Reference proteome</keyword>
<dbReference type="SUPFAM" id="SSF51735">
    <property type="entry name" value="NAD(P)-binding Rossmann-fold domains"/>
    <property type="match status" value="1"/>
</dbReference>
<dbReference type="RefSeq" id="WP_076818826.1">
    <property type="nucleotide sequence ID" value="NZ_MOMC01000043.1"/>
</dbReference>
<evidence type="ECO:0000313" key="5">
    <source>
        <dbReference type="Proteomes" id="UP000188929"/>
    </source>
</evidence>
<sequence>MAGRVDGKVALVTGAARGMGRSHALRLALEGADVILVDICDQIETNPVEMPTRTDLDETVRLVKATGRQVTALEIDVRDLEALTAGVDEAVAAMGRLDIVCANAGIGGFETVREMTARSWQDMIDVNLTGVWNTTKATLAHLADSGRGGAMVLTSSTAGFKAGSQAVHYAAAKHGVIGLVKTLANELGPFSVRVNAVCPAMTATPMILNDGVFRLFRPDLEAPTVDDARAGFASHHALPIPWVEPVDVSNAVLFLASDDARYITGIALPVDAGYLVK</sequence>
<dbReference type="NCBIfam" id="TIGR03971">
    <property type="entry name" value="SDR_subfam_1"/>
    <property type="match status" value="1"/>
</dbReference>
<keyword evidence="2" id="KW-0560">Oxidoreductase</keyword>
<gene>
    <name evidence="4" type="ORF">BL253_20645</name>
</gene>
<dbReference type="AlphaFoldDB" id="A0A1V2I7P6"/>
<reference evidence="5" key="1">
    <citation type="submission" date="2016-10" db="EMBL/GenBank/DDBJ databases">
        <title>Frankia sp. NRRL B-16386 Genome sequencing.</title>
        <authorList>
            <person name="Ghodhbane-Gtari F."/>
            <person name="Swanson E."/>
            <person name="Gueddou A."/>
            <person name="Hezbri K."/>
            <person name="Ktari K."/>
            <person name="Nouioui I."/>
            <person name="Morris K."/>
            <person name="Simpson S."/>
            <person name="Abebe-Akele F."/>
            <person name="Thomas K."/>
            <person name="Gtari M."/>
            <person name="Tisa L.S."/>
        </authorList>
    </citation>
    <scope>NUCLEOTIDE SEQUENCE [LARGE SCALE GENOMIC DNA]</scope>
    <source>
        <strain evidence="5">NRRL B-16386</strain>
    </source>
</reference>
<dbReference type="InterPro" id="IPR036291">
    <property type="entry name" value="NAD(P)-bd_dom_sf"/>
</dbReference>
<dbReference type="InterPro" id="IPR023985">
    <property type="entry name" value="SDR_subfam_1"/>
</dbReference>
<dbReference type="PRINTS" id="PR00080">
    <property type="entry name" value="SDRFAMILY"/>
</dbReference>
<protein>
    <submittedName>
        <fullName evidence="4">3-ketoacyl-ACP reductase</fullName>
    </submittedName>
</protein>
<dbReference type="Pfam" id="PF13561">
    <property type="entry name" value="adh_short_C2"/>
    <property type="match status" value="1"/>
</dbReference>
<dbReference type="OrthoDB" id="517007at2"/>
<dbReference type="PANTHER" id="PTHR24321:SF8">
    <property type="entry name" value="ESTRADIOL 17-BETA-DEHYDROGENASE 8-RELATED"/>
    <property type="match status" value="1"/>
</dbReference>
<keyword evidence="3" id="KW-0520">NAD</keyword>
<dbReference type="GO" id="GO:0016491">
    <property type="term" value="F:oxidoreductase activity"/>
    <property type="evidence" value="ECO:0007669"/>
    <property type="project" value="UniProtKB-KW"/>
</dbReference>
<accession>A0A1V2I7P6</accession>
<evidence type="ECO:0000313" key="4">
    <source>
        <dbReference type="EMBL" id="ONH28016.1"/>
    </source>
</evidence>
<evidence type="ECO:0000256" key="1">
    <source>
        <dbReference type="ARBA" id="ARBA00006484"/>
    </source>
</evidence>
<evidence type="ECO:0000256" key="3">
    <source>
        <dbReference type="ARBA" id="ARBA00023027"/>
    </source>
</evidence>
<dbReference type="CDD" id="cd05233">
    <property type="entry name" value="SDR_c"/>
    <property type="match status" value="1"/>
</dbReference>
<dbReference type="Proteomes" id="UP000188929">
    <property type="component" value="Unassembled WGS sequence"/>
</dbReference>
<name>A0A1V2I7P6_9ACTN</name>
<organism evidence="4 5">
    <name type="scientific">Pseudofrankia asymbiotica</name>
    <dbReference type="NCBI Taxonomy" id="1834516"/>
    <lineage>
        <taxon>Bacteria</taxon>
        <taxon>Bacillati</taxon>
        <taxon>Actinomycetota</taxon>
        <taxon>Actinomycetes</taxon>
        <taxon>Frankiales</taxon>
        <taxon>Frankiaceae</taxon>
        <taxon>Pseudofrankia</taxon>
    </lineage>
</organism>
<dbReference type="InterPro" id="IPR020904">
    <property type="entry name" value="Sc_DH/Rdtase_CS"/>
</dbReference>
<dbReference type="NCBIfam" id="NF009467">
    <property type="entry name" value="PRK12826.1-3"/>
    <property type="match status" value="1"/>
</dbReference>
<dbReference type="Gene3D" id="3.40.50.720">
    <property type="entry name" value="NAD(P)-binding Rossmann-like Domain"/>
    <property type="match status" value="1"/>
</dbReference>
<evidence type="ECO:0000256" key="2">
    <source>
        <dbReference type="ARBA" id="ARBA00023002"/>
    </source>
</evidence>
<dbReference type="EMBL" id="MOMC01000043">
    <property type="protein sequence ID" value="ONH28016.1"/>
    <property type="molecule type" value="Genomic_DNA"/>
</dbReference>
<dbReference type="PROSITE" id="PS00061">
    <property type="entry name" value="ADH_SHORT"/>
    <property type="match status" value="1"/>
</dbReference>